<evidence type="ECO:0000256" key="1">
    <source>
        <dbReference type="SAM" id="MobiDB-lite"/>
    </source>
</evidence>
<protein>
    <recommendedName>
        <fullName evidence="4">P pilus assembly/Cpx signaling pathway, periplasmic inhibitor/zinc-resistance associated protein</fullName>
    </recommendedName>
</protein>
<dbReference type="AlphaFoldDB" id="A0A9X4RIZ7"/>
<organism evidence="2 3">
    <name type="scientific">Pseudanabaena catenata USMAC16</name>
    <dbReference type="NCBI Taxonomy" id="1855837"/>
    <lineage>
        <taxon>Bacteria</taxon>
        <taxon>Bacillati</taxon>
        <taxon>Cyanobacteriota</taxon>
        <taxon>Cyanophyceae</taxon>
        <taxon>Pseudanabaenales</taxon>
        <taxon>Pseudanabaenaceae</taxon>
        <taxon>Pseudanabaena</taxon>
    </lineage>
</organism>
<sequence>MKTETKTDMKIENTKTAIATTIISATLILGGISACTPASSSDSSQSTPPSTTLPVSSSSPESVPVNVSADSSADKSNPNSKEREQAREARRKQVESVLNPSQIQQLQAKMKQGERLRKAVIGLDLTAEQKTKIQMIFEKSYEQTPYPDK</sequence>
<feature type="compositionally biased region" description="Polar residues" evidence="1">
    <location>
        <begin position="69"/>
        <end position="79"/>
    </location>
</feature>
<proteinExistence type="predicted"/>
<feature type="compositionally biased region" description="Low complexity" evidence="1">
    <location>
        <begin position="34"/>
        <end position="68"/>
    </location>
</feature>
<evidence type="ECO:0008006" key="4">
    <source>
        <dbReference type="Google" id="ProtNLM"/>
    </source>
</evidence>
<comment type="caution">
    <text evidence="2">The sequence shown here is derived from an EMBL/GenBank/DDBJ whole genome shotgun (WGS) entry which is preliminary data.</text>
</comment>
<dbReference type="Proteomes" id="UP001152872">
    <property type="component" value="Unassembled WGS sequence"/>
</dbReference>
<dbReference type="RefSeq" id="WP_009628290.1">
    <property type="nucleotide sequence ID" value="NZ_VBTY01000155.1"/>
</dbReference>
<reference evidence="2" key="1">
    <citation type="submission" date="2019-05" db="EMBL/GenBank/DDBJ databases">
        <title>Whole genome sequencing of Pseudanabaena catenata USMAC16.</title>
        <authorList>
            <person name="Khan Z."/>
            <person name="Omar W.M."/>
            <person name="Convey P."/>
            <person name="Merican F."/>
            <person name="Najimudin N."/>
        </authorList>
    </citation>
    <scope>NUCLEOTIDE SEQUENCE</scope>
    <source>
        <strain evidence="2">USMAC16</strain>
    </source>
</reference>
<evidence type="ECO:0000313" key="3">
    <source>
        <dbReference type="Proteomes" id="UP001152872"/>
    </source>
</evidence>
<keyword evidence="3" id="KW-1185">Reference proteome</keyword>
<gene>
    <name evidence="2" type="ORF">FEV09_16390</name>
</gene>
<feature type="region of interest" description="Disordered" evidence="1">
    <location>
        <begin position="34"/>
        <end position="102"/>
    </location>
</feature>
<dbReference type="PROSITE" id="PS51257">
    <property type="entry name" value="PROKAR_LIPOPROTEIN"/>
    <property type="match status" value="1"/>
</dbReference>
<dbReference type="EMBL" id="VBTY01000155">
    <property type="protein sequence ID" value="MDG3496126.1"/>
    <property type="molecule type" value="Genomic_DNA"/>
</dbReference>
<name>A0A9X4RIZ7_9CYAN</name>
<feature type="compositionally biased region" description="Basic and acidic residues" evidence="1">
    <location>
        <begin position="80"/>
        <end position="94"/>
    </location>
</feature>
<evidence type="ECO:0000313" key="2">
    <source>
        <dbReference type="EMBL" id="MDG3496126.1"/>
    </source>
</evidence>
<accession>A0A9X4RIZ7</accession>